<evidence type="ECO:0000256" key="13">
    <source>
        <dbReference type="HAMAP-Rule" id="MF_00495"/>
    </source>
</evidence>
<keyword evidence="7" id="KW-0113">Calvin cycle</keyword>
<dbReference type="InterPro" id="IPR023214">
    <property type="entry name" value="HAD_sf"/>
</dbReference>
<evidence type="ECO:0000256" key="3">
    <source>
        <dbReference type="ARBA" id="ARBA00004818"/>
    </source>
</evidence>
<dbReference type="GO" id="GO:0046295">
    <property type="term" value="P:glycolate biosynthetic process"/>
    <property type="evidence" value="ECO:0007669"/>
    <property type="project" value="UniProtKB-UniRule"/>
</dbReference>
<comment type="cofactor">
    <cofactor evidence="2 13">
        <name>Mg(2+)</name>
        <dbReference type="ChEBI" id="CHEBI:18420"/>
    </cofactor>
</comment>
<dbReference type="Gene3D" id="1.10.150.240">
    <property type="entry name" value="Putative phosphatase, domain 2"/>
    <property type="match status" value="1"/>
</dbReference>
<dbReference type="GO" id="GO:0019253">
    <property type="term" value="P:reductive pentose-phosphate cycle"/>
    <property type="evidence" value="ECO:0007669"/>
    <property type="project" value="UniProtKB-KW"/>
</dbReference>
<comment type="caution">
    <text evidence="14">The sequence shown here is derived from an EMBL/GenBank/DDBJ whole genome shotgun (WGS) entry which is preliminary data.</text>
</comment>
<keyword evidence="8 13" id="KW-0479">Metal-binding</keyword>
<dbReference type="SUPFAM" id="SSF56784">
    <property type="entry name" value="HAD-like"/>
    <property type="match status" value="1"/>
</dbReference>
<keyword evidence="15" id="KW-1185">Reference proteome</keyword>
<keyword evidence="11 13" id="KW-0119">Carbohydrate metabolism</keyword>
<evidence type="ECO:0000256" key="5">
    <source>
        <dbReference type="ARBA" id="ARBA00011233"/>
    </source>
</evidence>
<evidence type="ECO:0000256" key="8">
    <source>
        <dbReference type="ARBA" id="ARBA00022723"/>
    </source>
</evidence>
<dbReference type="SFLD" id="SFLDG01135">
    <property type="entry name" value="C1.5.6:_HAD__Beta-PGM__Phospha"/>
    <property type="match status" value="1"/>
</dbReference>
<comment type="similarity">
    <text evidence="4 13">Belongs to the HAD-like hydrolase superfamily. CbbY/CbbZ/Gph/YieH family.</text>
</comment>
<evidence type="ECO:0000256" key="2">
    <source>
        <dbReference type="ARBA" id="ARBA00001946"/>
    </source>
</evidence>
<dbReference type="InterPro" id="IPR023198">
    <property type="entry name" value="PGP-like_dom2"/>
</dbReference>
<evidence type="ECO:0000256" key="6">
    <source>
        <dbReference type="ARBA" id="ARBA00013078"/>
    </source>
</evidence>
<dbReference type="GO" id="GO:0046872">
    <property type="term" value="F:metal ion binding"/>
    <property type="evidence" value="ECO:0007669"/>
    <property type="project" value="UniProtKB-KW"/>
</dbReference>
<dbReference type="EC" id="3.1.3.18" evidence="6 13"/>
<proteinExistence type="inferred from homology"/>
<keyword evidence="10 13" id="KW-0460">Magnesium</keyword>
<feature type="binding site" evidence="13">
    <location>
        <position position="15"/>
    </location>
    <ligand>
        <name>Mg(2+)</name>
        <dbReference type="ChEBI" id="CHEBI:18420"/>
    </ligand>
</feature>
<feature type="binding site" evidence="13">
    <location>
        <position position="13"/>
    </location>
    <ligand>
        <name>Mg(2+)</name>
        <dbReference type="ChEBI" id="CHEBI:18420"/>
    </ligand>
</feature>
<dbReference type="CDD" id="cd16417">
    <property type="entry name" value="HAD_PGPase"/>
    <property type="match status" value="1"/>
</dbReference>
<dbReference type="InterPro" id="IPR050155">
    <property type="entry name" value="HAD-like_hydrolase_sf"/>
</dbReference>
<dbReference type="NCBIfam" id="TIGR01449">
    <property type="entry name" value="PGP_bact"/>
    <property type="match status" value="1"/>
</dbReference>
<evidence type="ECO:0000256" key="1">
    <source>
        <dbReference type="ARBA" id="ARBA00000830"/>
    </source>
</evidence>
<dbReference type="Pfam" id="PF00702">
    <property type="entry name" value="Hydrolase"/>
    <property type="match status" value="1"/>
</dbReference>
<feature type="binding site" evidence="13">
    <location>
        <position position="176"/>
    </location>
    <ligand>
        <name>Mg(2+)</name>
        <dbReference type="ChEBI" id="CHEBI:18420"/>
    </ligand>
</feature>
<dbReference type="FunFam" id="3.40.50.1000:FF:000022">
    <property type="entry name" value="Phosphoglycolate phosphatase"/>
    <property type="match status" value="1"/>
</dbReference>
<protein>
    <recommendedName>
        <fullName evidence="6 13">Phosphoglycolate phosphatase</fullName>
        <shortName evidence="13">PGP</shortName>
        <shortName evidence="13">PGPase</shortName>
        <ecNumber evidence="6 13">3.1.3.18</ecNumber>
    </recommendedName>
</protein>
<dbReference type="UniPathway" id="UPA00865">
    <property type="reaction ID" value="UER00834"/>
</dbReference>
<dbReference type="RefSeq" id="WP_147704760.1">
    <property type="nucleotide sequence ID" value="NZ_VDUY01000004.1"/>
</dbReference>
<dbReference type="OrthoDB" id="9807630at2"/>
<evidence type="ECO:0000256" key="10">
    <source>
        <dbReference type="ARBA" id="ARBA00022842"/>
    </source>
</evidence>
<dbReference type="PRINTS" id="PR00413">
    <property type="entry name" value="HADHALOGNASE"/>
</dbReference>
<sequence>MNRRFPALGAIIDLDGTLLDTAADLAAGTNAMLAELGRPPLPVEEVARYVGKGGEVLVHRALTRSLDGRIDAGLAARAMEAFLRHYARENGARCRIYPGVVEGLEAMRARGLKLACVTNKPQAFSESLLAAKGLAPYFDMVVGGDRLPRRKPDPLPMLHVCERFGIEPGRMIAIGDSDNDAAAARAAGMPVLVVPYGYNEGRPADAIDADGVVASLAEVPPLLEDAQP</sequence>
<evidence type="ECO:0000313" key="14">
    <source>
        <dbReference type="EMBL" id="TXL65564.1"/>
    </source>
</evidence>
<dbReference type="InterPro" id="IPR037512">
    <property type="entry name" value="PGPase_prok"/>
</dbReference>
<evidence type="ECO:0000256" key="4">
    <source>
        <dbReference type="ARBA" id="ARBA00006171"/>
    </source>
</evidence>
<dbReference type="PANTHER" id="PTHR43434">
    <property type="entry name" value="PHOSPHOGLYCOLATE PHOSPHATASE"/>
    <property type="match status" value="1"/>
</dbReference>
<accession>A0A5C8NWK0</accession>
<dbReference type="Proteomes" id="UP000321548">
    <property type="component" value="Unassembled WGS sequence"/>
</dbReference>
<dbReference type="GO" id="GO:0005829">
    <property type="term" value="C:cytosol"/>
    <property type="evidence" value="ECO:0007669"/>
    <property type="project" value="TreeGrafter"/>
</dbReference>
<comment type="pathway">
    <text evidence="3 13">Organic acid metabolism; glycolate biosynthesis; glycolate from 2-phosphoglycolate: step 1/1.</text>
</comment>
<dbReference type="HAMAP" id="MF_00495">
    <property type="entry name" value="GPH_hydrolase_bact"/>
    <property type="match status" value="1"/>
</dbReference>
<name>A0A5C8NWK0_9BURK</name>
<dbReference type="Gene3D" id="3.40.50.1000">
    <property type="entry name" value="HAD superfamily/HAD-like"/>
    <property type="match status" value="1"/>
</dbReference>
<dbReference type="InterPro" id="IPR006439">
    <property type="entry name" value="HAD-SF_hydro_IA"/>
</dbReference>
<evidence type="ECO:0000256" key="7">
    <source>
        <dbReference type="ARBA" id="ARBA00022567"/>
    </source>
</evidence>
<gene>
    <name evidence="14" type="ORF">FHP08_12375</name>
</gene>
<comment type="function">
    <text evidence="12 13">Specifically catalyzes the dephosphorylation of 2-phosphoglycolate. Is involved in the dissimilation of the intracellular 2-phosphoglycolate formed during the DNA repair of 3'-phosphoglycolate ends, a major class of DNA lesions induced by oxidative stress.</text>
</comment>
<organism evidence="14 15">
    <name type="scientific">Zeimonas arvi</name>
    <dbReference type="NCBI Taxonomy" id="2498847"/>
    <lineage>
        <taxon>Bacteria</taxon>
        <taxon>Pseudomonadati</taxon>
        <taxon>Pseudomonadota</taxon>
        <taxon>Betaproteobacteria</taxon>
        <taxon>Burkholderiales</taxon>
        <taxon>Burkholderiaceae</taxon>
        <taxon>Zeimonas</taxon>
    </lineage>
</organism>
<evidence type="ECO:0000256" key="9">
    <source>
        <dbReference type="ARBA" id="ARBA00022801"/>
    </source>
</evidence>
<dbReference type="SFLD" id="SFLDS00003">
    <property type="entry name" value="Haloacid_Dehalogenase"/>
    <property type="match status" value="1"/>
</dbReference>
<dbReference type="GO" id="GO:0006281">
    <property type="term" value="P:DNA repair"/>
    <property type="evidence" value="ECO:0007669"/>
    <property type="project" value="TreeGrafter"/>
</dbReference>
<dbReference type="EMBL" id="VDUY01000004">
    <property type="protein sequence ID" value="TXL65564.1"/>
    <property type="molecule type" value="Genomic_DNA"/>
</dbReference>
<dbReference type="GO" id="GO:0008967">
    <property type="term" value="F:phosphoglycolate phosphatase activity"/>
    <property type="evidence" value="ECO:0007669"/>
    <property type="project" value="UniProtKB-UniRule"/>
</dbReference>
<keyword evidence="9 13" id="KW-0378">Hydrolase</keyword>
<comment type="subunit">
    <text evidence="5">Homotrimer.</text>
</comment>
<evidence type="ECO:0000256" key="11">
    <source>
        <dbReference type="ARBA" id="ARBA00023277"/>
    </source>
</evidence>
<dbReference type="NCBIfam" id="TIGR01549">
    <property type="entry name" value="HAD-SF-IA-v1"/>
    <property type="match status" value="1"/>
</dbReference>
<dbReference type="AlphaFoldDB" id="A0A5C8NWK0"/>
<evidence type="ECO:0000313" key="15">
    <source>
        <dbReference type="Proteomes" id="UP000321548"/>
    </source>
</evidence>
<reference evidence="14 15" key="1">
    <citation type="submission" date="2019-06" db="EMBL/GenBank/DDBJ databases">
        <title>Quisquiliibacterium sp. nov., isolated from a maize field.</title>
        <authorList>
            <person name="Lin S.-Y."/>
            <person name="Tsai C.-F."/>
            <person name="Young C.-C."/>
        </authorList>
    </citation>
    <scope>NUCLEOTIDE SEQUENCE [LARGE SCALE GENOMIC DNA]</scope>
    <source>
        <strain evidence="14 15">CC-CFT501</strain>
    </source>
</reference>
<dbReference type="InterPro" id="IPR036412">
    <property type="entry name" value="HAD-like_sf"/>
</dbReference>
<comment type="catalytic activity">
    <reaction evidence="1 13">
        <text>2-phosphoglycolate + H2O = glycolate + phosphate</text>
        <dbReference type="Rhea" id="RHEA:14369"/>
        <dbReference type="ChEBI" id="CHEBI:15377"/>
        <dbReference type="ChEBI" id="CHEBI:29805"/>
        <dbReference type="ChEBI" id="CHEBI:43474"/>
        <dbReference type="ChEBI" id="CHEBI:58033"/>
        <dbReference type="EC" id="3.1.3.18"/>
    </reaction>
</comment>
<dbReference type="NCBIfam" id="TIGR01509">
    <property type="entry name" value="HAD-SF-IA-v3"/>
    <property type="match status" value="1"/>
</dbReference>
<dbReference type="SFLD" id="SFLDG01129">
    <property type="entry name" value="C1.5:_HAD__Beta-PGM__Phosphata"/>
    <property type="match status" value="1"/>
</dbReference>
<dbReference type="PANTHER" id="PTHR43434:SF1">
    <property type="entry name" value="PHOSPHOGLYCOLATE PHOSPHATASE"/>
    <property type="match status" value="1"/>
</dbReference>
<evidence type="ECO:0000256" key="12">
    <source>
        <dbReference type="ARBA" id="ARBA00059247"/>
    </source>
</evidence>
<dbReference type="NCBIfam" id="NF009695">
    <property type="entry name" value="PRK13222.1-2"/>
    <property type="match status" value="1"/>
</dbReference>
<feature type="active site" description="Nucleophile" evidence="13">
    <location>
        <position position="13"/>
    </location>
</feature>